<accession>A0ABN3B351</accession>
<comment type="caution">
    <text evidence="2">The sequence shown here is derived from an EMBL/GenBank/DDBJ whole genome shotgun (WGS) entry which is preliminary data.</text>
</comment>
<sequence length="159" mass="16924">MSESTSSTTRRTAWGRTRFGSRRLPALAVATPIGLVMAVAEALLFARFVGGPLPAPLLATIFSACVLVPNVLLVWALIIDRTTLSGALERPEESVESQWYDEAARGAFHDTIAITGLALTFLAITGTHIDGVPALTGVLILAFLSTSIRYTVARSRGRA</sequence>
<keyword evidence="1" id="KW-1133">Transmembrane helix</keyword>
<name>A0ABN3B351_9MICO</name>
<keyword evidence="3" id="KW-1185">Reference proteome</keyword>
<gene>
    <name evidence="2" type="ORF">GCM10009786_04260</name>
</gene>
<keyword evidence="1" id="KW-0812">Transmembrane</keyword>
<dbReference type="RefSeq" id="WP_346057214.1">
    <property type="nucleotide sequence ID" value="NZ_BAAAOP010000003.1"/>
</dbReference>
<feature type="transmembrane region" description="Helical" evidence="1">
    <location>
        <begin position="107"/>
        <end position="126"/>
    </location>
</feature>
<reference evidence="2 3" key="1">
    <citation type="journal article" date="2019" name="Int. J. Syst. Evol. Microbiol.">
        <title>The Global Catalogue of Microorganisms (GCM) 10K type strain sequencing project: providing services to taxonomists for standard genome sequencing and annotation.</title>
        <authorList>
            <consortium name="The Broad Institute Genomics Platform"/>
            <consortium name="The Broad Institute Genome Sequencing Center for Infectious Disease"/>
            <person name="Wu L."/>
            <person name="Ma J."/>
        </authorList>
    </citation>
    <scope>NUCLEOTIDE SEQUENCE [LARGE SCALE GENOMIC DNA]</scope>
    <source>
        <strain evidence="2 3">JCM 14919</strain>
    </source>
</reference>
<dbReference type="EMBL" id="BAAAOP010000003">
    <property type="protein sequence ID" value="GAA2185904.1"/>
    <property type="molecule type" value="Genomic_DNA"/>
</dbReference>
<dbReference type="Proteomes" id="UP001501084">
    <property type="component" value="Unassembled WGS sequence"/>
</dbReference>
<evidence type="ECO:0000313" key="2">
    <source>
        <dbReference type="EMBL" id="GAA2185904.1"/>
    </source>
</evidence>
<feature type="transmembrane region" description="Helical" evidence="1">
    <location>
        <begin position="26"/>
        <end position="49"/>
    </location>
</feature>
<evidence type="ECO:0000256" key="1">
    <source>
        <dbReference type="SAM" id="Phobius"/>
    </source>
</evidence>
<organism evidence="2 3">
    <name type="scientific">Leucobacter alluvii</name>
    <dbReference type="NCBI Taxonomy" id="340321"/>
    <lineage>
        <taxon>Bacteria</taxon>
        <taxon>Bacillati</taxon>
        <taxon>Actinomycetota</taxon>
        <taxon>Actinomycetes</taxon>
        <taxon>Micrococcales</taxon>
        <taxon>Microbacteriaceae</taxon>
        <taxon>Leucobacter</taxon>
    </lineage>
</organism>
<evidence type="ECO:0000313" key="3">
    <source>
        <dbReference type="Proteomes" id="UP001501084"/>
    </source>
</evidence>
<feature type="transmembrane region" description="Helical" evidence="1">
    <location>
        <begin position="55"/>
        <end position="78"/>
    </location>
</feature>
<feature type="transmembrane region" description="Helical" evidence="1">
    <location>
        <begin position="132"/>
        <end position="152"/>
    </location>
</feature>
<keyword evidence="1" id="KW-0472">Membrane</keyword>
<proteinExistence type="predicted"/>
<protein>
    <submittedName>
        <fullName evidence="2">Uncharacterized protein</fullName>
    </submittedName>
</protein>